<dbReference type="EMBL" id="JAAAMU010000016">
    <property type="protein sequence ID" value="NBC72077.1"/>
    <property type="molecule type" value="Genomic_DNA"/>
</dbReference>
<dbReference type="OrthoDB" id="9761704at2"/>
<evidence type="ECO:0000313" key="3">
    <source>
        <dbReference type="EMBL" id="NBC72077.1"/>
    </source>
</evidence>
<keyword evidence="1" id="KW-0460">Magnesium</keyword>
<keyword evidence="4" id="KW-1185">Reference proteome</keyword>
<dbReference type="Gene3D" id="1.10.4080.10">
    <property type="entry name" value="ADP-ribosylation/Crystallin J1"/>
    <property type="match status" value="1"/>
</dbReference>
<organism evidence="3 4">
    <name type="scientific">Paenibacillus sacheonensis</name>
    <dbReference type="NCBI Taxonomy" id="742054"/>
    <lineage>
        <taxon>Bacteria</taxon>
        <taxon>Bacillati</taxon>
        <taxon>Bacillota</taxon>
        <taxon>Bacilli</taxon>
        <taxon>Bacillales</taxon>
        <taxon>Paenibacillaceae</taxon>
        <taxon>Paenibacillus</taxon>
    </lineage>
</organism>
<dbReference type="GO" id="GO:0046872">
    <property type="term" value="F:metal ion binding"/>
    <property type="evidence" value="ECO:0007669"/>
    <property type="project" value="UniProtKB-KW"/>
</dbReference>
<evidence type="ECO:0000313" key="4">
    <source>
        <dbReference type="Proteomes" id="UP000558113"/>
    </source>
</evidence>
<comment type="cofactor">
    <cofactor evidence="1">
        <name>Mg(2+)</name>
        <dbReference type="ChEBI" id="CHEBI:18420"/>
    </cofactor>
    <text evidence="1">Binds 2 magnesium ions per subunit.</text>
</comment>
<dbReference type="Proteomes" id="UP000558113">
    <property type="component" value="Unassembled WGS sequence"/>
</dbReference>
<evidence type="ECO:0000256" key="1">
    <source>
        <dbReference type="PIRSR" id="PIRSR605502-1"/>
    </source>
</evidence>
<gene>
    <name evidence="3" type="ORF">GT003_24030</name>
</gene>
<sequence length="713" mass="78156">MVLQLKYEDYLDQVHGGWIGKCIGGAIGFMQENNKGILHYTPESAFPPEIPANDDLDLQVLWLQELLEKKGSRFSPADVAEVFAKYNLLMSNEYAIAVRNVELGIGPPLSGSFNNRLWIHSMGCPIRSEIWGFICPGNPDAAARYAYMDGIIDHVSESIYGEQFYAAIEAMSFVEKDLRTLIDTALARYVPESSKLSRCLRFVIGMYDDGKPWEDARMAMLRRFGSSDAADAVSNISLTVMALLYGGGDFGKTMMLAVNCGYDTDCTAATAGAIMGVIGGVSSIPEWWLEKVGKQFVIGTVDIKRYSYEILDLAKDTCAAGLSLARDGVIDVDFIKLPEGARPTLPLPEKPASVAFEVDYDGLPSIGFEEPKTVTLTVSNETAVARIGKLTFALPAHMEARIEAVEPQSAGATDADEVAASRAETNDGAEPKAGADEATAAEEAAGAGSPAAAANAADEGHAPGNAPGNAAADVSAGLALAPFQIAQVRVTFAVKQTAAALPQKNLIGVSFLEEDGLSHDHRFGLSGAARVKLIGPFWDDYDTMRFDADPYGEKSQKMNGIPDPKAMFNSFVNIDRAYIDETDAGLDAAEGVYVNLHEDRIDLREHVGYYGPCCFYLVHEFHMPFRKEESEMFIGNDDAYRIWLNGEMLMEGRESDMYMPYNNFRLDVTYKEGVNRVVVKLVRKGERFDFSYMMRTPSLGFRWYTDMEHVIRG</sequence>
<evidence type="ECO:0000256" key="2">
    <source>
        <dbReference type="SAM" id="MobiDB-lite"/>
    </source>
</evidence>
<dbReference type="InterPro" id="IPR005502">
    <property type="entry name" value="Ribosyl_crysJ1"/>
</dbReference>
<feature type="binding site" evidence="1">
    <location>
        <position position="265"/>
    </location>
    <ligand>
        <name>Mg(2+)</name>
        <dbReference type="ChEBI" id="CHEBI:18420"/>
        <label>1</label>
    </ligand>
</feature>
<dbReference type="Pfam" id="PF03747">
    <property type="entry name" value="ADP_ribosyl_GH"/>
    <property type="match status" value="1"/>
</dbReference>
<reference evidence="3 4" key="1">
    <citation type="submission" date="2020-01" db="EMBL/GenBank/DDBJ databases">
        <title>Paenibacillus soybeanensis sp. nov. isolated from the nodules of soybean (Glycine max(L.) Merr).</title>
        <authorList>
            <person name="Wang H."/>
        </authorList>
    </citation>
    <scope>NUCLEOTIDE SEQUENCE [LARGE SCALE GENOMIC DNA]</scope>
    <source>
        <strain evidence="3 4">DSM 23054</strain>
    </source>
</reference>
<keyword evidence="1" id="KW-0479">Metal-binding</keyword>
<proteinExistence type="predicted"/>
<dbReference type="InterPro" id="IPR036705">
    <property type="entry name" value="Ribosyl_crysJ1_sf"/>
</dbReference>
<feature type="compositionally biased region" description="Low complexity" evidence="2">
    <location>
        <begin position="436"/>
        <end position="470"/>
    </location>
</feature>
<feature type="binding site" evidence="1">
    <location>
        <position position="263"/>
    </location>
    <ligand>
        <name>Mg(2+)</name>
        <dbReference type="ChEBI" id="CHEBI:18420"/>
        <label>1</label>
    </ligand>
</feature>
<comment type="caution">
    <text evidence="3">The sequence shown here is derived from an EMBL/GenBank/DDBJ whole genome shotgun (WGS) entry which is preliminary data.</text>
</comment>
<accession>A0A7X5C0U5</accession>
<dbReference type="RefSeq" id="WP_161702694.1">
    <property type="nucleotide sequence ID" value="NZ_JAAAMU010000016.1"/>
</dbReference>
<feature type="region of interest" description="Disordered" evidence="2">
    <location>
        <begin position="406"/>
        <end position="470"/>
    </location>
</feature>
<dbReference type="AlphaFoldDB" id="A0A7X5C0U5"/>
<protein>
    <recommendedName>
        <fullName evidence="5">ADP-ribosylglycohydrolase</fullName>
    </recommendedName>
</protein>
<name>A0A7X5C0U5_9BACL</name>
<dbReference type="SUPFAM" id="SSF101478">
    <property type="entry name" value="ADP-ribosylglycohydrolase"/>
    <property type="match status" value="1"/>
</dbReference>
<evidence type="ECO:0008006" key="5">
    <source>
        <dbReference type="Google" id="ProtNLM"/>
    </source>
</evidence>